<sequence>MSSNKGRMLLKHVNQYALYSCFKVGGFDINVRQRSGTLRTPKTDASESLFAENPSQTQK</sequence>
<evidence type="ECO:0000256" key="1">
    <source>
        <dbReference type="SAM" id="MobiDB-lite"/>
    </source>
</evidence>
<keyword evidence="2" id="KW-1185">Reference proteome</keyword>
<dbReference type="AlphaFoldDB" id="A0A1I7W7B3"/>
<proteinExistence type="predicted"/>
<organism evidence="2 3">
    <name type="scientific">Heterorhabditis bacteriophora</name>
    <name type="common">Entomopathogenic nematode worm</name>
    <dbReference type="NCBI Taxonomy" id="37862"/>
    <lineage>
        <taxon>Eukaryota</taxon>
        <taxon>Metazoa</taxon>
        <taxon>Ecdysozoa</taxon>
        <taxon>Nematoda</taxon>
        <taxon>Chromadorea</taxon>
        <taxon>Rhabditida</taxon>
        <taxon>Rhabditina</taxon>
        <taxon>Rhabditomorpha</taxon>
        <taxon>Strongyloidea</taxon>
        <taxon>Heterorhabditidae</taxon>
        <taxon>Heterorhabditis</taxon>
    </lineage>
</organism>
<protein>
    <submittedName>
        <fullName evidence="3">Transposase</fullName>
    </submittedName>
</protein>
<evidence type="ECO:0000313" key="3">
    <source>
        <dbReference type="WBParaSite" id="Hba_00520"/>
    </source>
</evidence>
<accession>A0A1I7W7B3</accession>
<reference evidence="3" key="1">
    <citation type="submission" date="2016-11" db="UniProtKB">
        <authorList>
            <consortium name="WormBaseParasite"/>
        </authorList>
    </citation>
    <scope>IDENTIFICATION</scope>
</reference>
<name>A0A1I7W7B3_HETBA</name>
<dbReference type="WBParaSite" id="Hba_00520">
    <property type="protein sequence ID" value="Hba_00520"/>
    <property type="gene ID" value="Hba_00520"/>
</dbReference>
<feature type="region of interest" description="Disordered" evidence="1">
    <location>
        <begin position="36"/>
        <end position="59"/>
    </location>
</feature>
<dbReference type="Proteomes" id="UP000095283">
    <property type="component" value="Unplaced"/>
</dbReference>
<evidence type="ECO:0000313" key="2">
    <source>
        <dbReference type="Proteomes" id="UP000095283"/>
    </source>
</evidence>